<gene>
    <name evidence="2" type="ORF">B4N89_25465</name>
</gene>
<dbReference type="Proteomes" id="UP000190037">
    <property type="component" value="Unassembled WGS sequence"/>
</dbReference>
<sequence length="143" mass="16031">MSDATANKRLIEQFWQDLYARDFAKVAACFAADGHYTDVAAPGPGATGPVAIEARLRLGLDMLAGYIHHHKSTVAEGDLVVTEHAEEWHWETGEQVVLPFVSVHEFRDGLIVRWHDYWDFGTLMNAAPQWWLEHVAQGYAQGA</sequence>
<proteinExistence type="predicted"/>
<evidence type="ECO:0000313" key="3">
    <source>
        <dbReference type="Proteomes" id="UP000190037"/>
    </source>
</evidence>
<accession>A0A1T3P403</accession>
<name>A0A1T3P403_9ACTN</name>
<organism evidence="2 3">
    <name type="scientific">Embleya scabrispora</name>
    <dbReference type="NCBI Taxonomy" id="159449"/>
    <lineage>
        <taxon>Bacteria</taxon>
        <taxon>Bacillati</taxon>
        <taxon>Actinomycetota</taxon>
        <taxon>Actinomycetes</taxon>
        <taxon>Kitasatosporales</taxon>
        <taxon>Streptomycetaceae</taxon>
        <taxon>Embleya</taxon>
    </lineage>
</organism>
<reference evidence="2 3" key="1">
    <citation type="submission" date="2017-03" db="EMBL/GenBank/DDBJ databases">
        <title>Draft genome sequence of Streptomyces scabrisporus NF3, endophyte isolated from Amphipterygium adstringens.</title>
        <authorList>
            <person name="Vazquez M."/>
            <person name="Ceapa C.D."/>
            <person name="Rodriguez Luna D."/>
            <person name="Sanchez Esquivel S."/>
        </authorList>
    </citation>
    <scope>NUCLEOTIDE SEQUENCE [LARGE SCALE GENOMIC DNA]</scope>
    <source>
        <strain evidence="2 3">NF3</strain>
    </source>
</reference>
<protein>
    <recommendedName>
        <fullName evidence="1">SnoaL-like domain-containing protein</fullName>
    </recommendedName>
</protein>
<dbReference type="eggNOG" id="ENOG50334GH">
    <property type="taxonomic scope" value="Bacteria"/>
</dbReference>
<dbReference type="InterPro" id="IPR032710">
    <property type="entry name" value="NTF2-like_dom_sf"/>
</dbReference>
<dbReference type="AlphaFoldDB" id="A0A1T3P403"/>
<evidence type="ECO:0000259" key="1">
    <source>
        <dbReference type="Pfam" id="PF12680"/>
    </source>
</evidence>
<dbReference type="Gene3D" id="3.10.450.50">
    <property type="match status" value="1"/>
</dbReference>
<feature type="domain" description="SnoaL-like" evidence="1">
    <location>
        <begin position="12"/>
        <end position="114"/>
    </location>
</feature>
<dbReference type="EMBL" id="MWQN01000001">
    <property type="protein sequence ID" value="OPC83838.1"/>
    <property type="molecule type" value="Genomic_DNA"/>
</dbReference>
<dbReference type="RefSeq" id="WP_078978136.1">
    <property type="nucleotide sequence ID" value="NZ_MWQN01000001.1"/>
</dbReference>
<dbReference type="Pfam" id="PF12680">
    <property type="entry name" value="SnoaL_2"/>
    <property type="match status" value="1"/>
</dbReference>
<dbReference type="InterPro" id="IPR037401">
    <property type="entry name" value="SnoaL-like"/>
</dbReference>
<dbReference type="STRING" id="159449.B4N89_25465"/>
<dbReference type="OrthoDB" id="9781757at2"/>
<evidence type="ECO:0000313" key="2">
    <source>
        <dbReference type="EMBL" id="OPC83838.1"/>
    </source>
</evidence>
<comment type="caution">
    <text evidence="2">The sequence shown here is derived from an EMBL/GenBank/DDBJ whole genome shotgun (WGS) entry which is preliminary data.</text>
</comment>
<keyword evidence="3" id="KW-1185">Reference proteome</keyword>
<dbReference type="SUPFAM" id="SSF54427">
    <property type="entry name" value="NTF2-like"/>
    <property type="match status" value="1"/>
</dbReference>